<gene>
    <name evidence="2" type="ORF">HALOF300_02054</name>
</gene>
<dbReference type="InterPro" id="IPR047659">
    <property type="entry name" value="T7SS_assoc"/>
</dbReference>
<protein>
    <recommendedName>
        <fullName evidence="1">SseB protein N-terminal domain-containing protein</fullName>
    </recommendedName>
</protein>
<comment type="caution">
    <text evidence="2">The sequence shown here is derived from an EMBL/GenBank/DDBJ whole genome shotgun (WGS) entry which is preliminary data.</text>
</comment>
<dbReference type="Proteomes" id="UP000419743">
    <property type="component" value="Unassembled WGS sequence"/>
</dbReference>
<sequence>MTEPQTTPPITDALRAEARANPGSWVYAVDPEFDVGGSVPPQGIVGAWRADENGELSEGFTPNPRYVPSPLARGWAAPVSKLERVLQLALAGHVPGEQMDREFASADVVILSRPEGGIFLAPAADGGRLAYAFTDAGKATASGYTEHSVIRGMELAEALPEGVRIALNPGSEVSVIIDPADIRST</sequence>
<feature type="domain" description="SseB protein N-terminal" evidence="1">
    <location>
        <begin position="98"/>
        <end position="183"/>
    </location>
</feature>
<proteinExistence type="predicted"/>
<name>A0A7M4DIV1_9MICO</name>
<dbReference type="RefSeq" id="WP_156740849.1">
    <property type="nucleotide sequence ID" value="NZ_CACRYJ010000028.1"/>
</dbReference>
<evidence type="ECO:0000259" key="1">
    <source>
        <dbReference type="Pfam" id="PF07179"/>
    </source>
</evidence>
<keyword evidence="3" id="KW-1185">Reference proteome</keyword>
<dbReference type="AlphaFoldDB" id="A0A7M4DIV1"/>
<dbReference type="Pfam" id="PF07179">
    <property type="entry name" value="SseB"/>
    <property type="match status" value="1"/>
</dbReference>
<evidence type="ECO:0000313" key="3">
    <source>
        <dbReference type="Proteomes" id="UP000419743"/>
    </source>
</evidence>
<evidence type="ECO:0000313" key="2">
    <source>
        <dbReference type="EMBL" id="VZO36915.1"/>
    </source>
</evidence>
<organism evidence="2 3">
    <name type="scientific">Occultella aeris</name>
    <dbReference type="NCBI Taxonomy" id="2761496"/>
    <lineage>
        <taxon>Bacteria</taxon>
        <taxon>Bacillati</taxon>
        <taxon>Actinomycetota</taxon>
        <taxon>Actinomycetes</taxon>
        <taxon>Micrococcales</taxon>
        <taxon>Ruaniaceae</taxon>
        <taxon>Occultella</taxon>
    </lineage>
</organism>
<accession>A0A7M4DIV1</accession>
<dbReference type="InterPro" id="IPR009839">
    <property type="entry name" value="SseB_N"/>
</dbReference>
<dbReference type="NCBIfam" id="NF033532">
    <property type="entry name" value="lone7para_assoc"/>
    <property type="match status" value="1"/>
</dbReference>
<dbReference type="EMBL" id="CACRYJ010000028">
    <property type="protein sequence ID" value="VZO36915.1"/>
    <property type="molecule type" value="Genomic_DNA"/>
</dbReference>
<reference evidence="2 3" key="1">
    <citation type="submission" date="2019-11" db="EMBL/GenBank/DDBJ databases">
        <authorList>
            <person name="Criscuolo A."/>
        </authorList>
    </citation>
    <scope>NUCLEOTIDE SEQUENCE [LARGE SCALE GENOMIC DNA]</scope>
    <source>
        <strain evidence="2">CIP111667</strain>
    </source>
</reference>